<evidence type="ECO:0000259" key="14">
    <source>
        <dbReference type="SMART" id="SM00835"/>
    </source>
</evidence>
<evidence type="ECO:0000256" key="8">
    <source>
        <dbReference type="ARBA" id="ARBA00023157"/>
    </source>
</evidence>
<dbReference type="GO" id="GO:0030145">
    <property type="term" value="F:manganese ion binding"/>
    <property type="evidence" value="ECO:0007669"/>
    <property type="project" value="InterPro"/>
</dbReference>
<evidence type="ECO:0000256" key="11">
    <source>
        <dbReference type="PIRSR" id="PIRSR601929-2"/>
    </source>
</evidence>
<sequence>MLLLLPLLSLIMSSRSLPLNQDFCVGDLARGDTPASYPCKPEATVTAEDFCYRGLATTSPTVNPFNIALSSAFSTKFPGMNGIGISATRVDFFPGGIVPLHSHPSGTELIYVVKGTLSAGFISSTSNKVYTSTLRKGDLMGLLHFQINDWCDGDGNGNNVTAAMALSFYSSSNPVLQITLLQKQFFHRSVVMDV</sequence>
<feature type="binding site" evidence="10">
    <location>
        <position position="108"/>
    </location>
    <ligand>
        <name>oxalate</name>
        <dbReference type="ChEBI" id="CHEBI:30623"/>
    </ligand>
</feature>
<feature type="chain" id="PRO_5002356711" description="Cupin type-1 domain-containing protein" evidence="13">
    <location>
        <begin position="17"/>
        <end position="194"/>
    </location>
</feature>
<dbReference type="EnsemblPlants" id="OMERI04G05700.1">
    <property type="protein sequence ID" value="OMERI04G05700.1"/>
    <property type="gene ID" value="OMERI04G05700"/>
</dbReference>
<evidence type="ECO:0000256" key="7">
    <source>
        <dbReference type="ARBA" id="ARBA00022729"/>
    </source>
</evidence>
<reference evidence="15" key="2">
    <citation type="submission" date="2018-05" db="EMBL/GenBank/DDBJ databases">
        <title>OmerRS3 (Oryza meridionalis Reference Sequence Version 3).</title>
        <authorList>
            <person name="Zhang J."/>
            <person name="Kudrna D."/>
            <person name="Lee S."/>
            <person name="Talag J."/>
            <person name="Welchert J."/>
            <person name="Wing R.A."/>
        </authorList>
    </citation>
    <scope>NUCLEOTIDE SEQUENCE [LARGE SCALE GENOMIC DNA]</scope>
    <source>
        <strain evidence="15">cv. OR44</strain>
    </source>
</reference>
<evidence type="ECO:0000256" key="6">
    <source>
        <dbReference type="ARBA" id="ARBA00022723"/>
    </source>
</evidence>
<dbReference type="Pfam" id="PF00190">
    <property type="entry name" value="Cupin_1"/>
    <property type="match status" value="1"/>
</dbReference>
<feature type="signal peptide" evidence="13">
    <location>
        <begin position="1"/>
        <end position="16"/>
    </location>
</feature>
<evidence type="ECO:0000256" key="2">
    <source>
        <dbReference type="ARBA" id="ARBA00007456"/>
    </source>
</evidence>
<evidence type="ECO:0000313" key="15">
    <source>
        <dbReference type="EnsemblPlants" id="OMERI04G05700.1"/>
    </source>
</evidence>
<keyword evidence="9 10" id="KW-0464">Manganese</keyword>
<dbReference type="STRING" id="40149.A0A0E0DC04"/>
<dbReference type="InterPro" id="IPR006045">
    <property type="entry name" value="Cupin_1"/>
</dbReference>
<keyword evidence="4" id="KW-0052">Apoplast</keyword>
<feature type="binding site" evidence="11">
    <location>
        <position position="101"/>
    </location>
    <ligand>
        <name>Mn(2+)</name>
        <dbReference type="ChEBI" id="CHEBI:29035"/>
    </ligand>
</feature>
<organism evidence="15">
    <name type="scientific">Oryza meridionalis</name>
    <dbReference type="NCBI Taxonomy" id="40149"/>
    <lineage>
        <taxon>Eukaryota</taxon>
        <taxon>Viridiplantae</taxon>
        <taxon>Streptophyta</taxon>
        <taxon>Embryophyta</taxon>
        <taxon>Tracheophyta</taxon>
        <taxon>Spermatophyta</taxon>
        <taxon>Magnoliopsida</taxon>
        <taxon>Liliopsida</taxon>
        <taxon>Poales</taxon>
        <taxon>Poaceae</taxon>
        <taxon>BOP clade</taxon>
        <taxon>Oryzoideae</taxon>
        <taxon>Oryzeae</taxon>
        <taxon>Oryzinae</taxon>
        <taxon>Oryza</taxon>
    </lineage>
</organism>
<evidence type="ECO:0000256" key="13">
    <source>
        <dbReference type="SAM" id="SignalP"/>
    </source>
</evidence>
<dbReference type="CDD" id="cd02241">
    <property type="entry name" value="cupin_OxOx"/>
    <property type="match status" value="1"/>
</dbReference>
<feature type="binding site" evidence="11">
    <location>
        <position position="144"/>
    </location>
    <ligand>
        <name>Mn(2+)</name>
        <dbReference type="ChEBI" id="CHEBI:29035"/>
    </ligand>
</feature>
<evidence type="ECO:0000256" key="10">
    <source>
        <dbReference type="PIRSR" id="PIRSR601929-1"/>
    </source>
</evidence>
<evidence type="ECO:0000256" key="3">
    <source>
        <dbReference type="ARBA" id="ARBA00011268"/>
    </source>
</evidence>
<feature type="binding site" evidence="11">
    <location>
        <position position="103"/>
    </location>
    <ligand>
        <name>Mn(2+)</name>
        <dbReference type="ChEBI" id="CHEBI:29035"/>
    </ligand>
</feature>
<name>A0A0E0DC04_9ORYZ</name>
<evidence type="ECO:0000256" key="5">
    <source>
        <dbReference type="ARBA" id="ARBA00022525"/>
    </source>
</evidence>
<feature type="disulfide bond" evidence="12">
    <location>
        <begin position="24"/>
        <end position="39"/>
    </location>
</feature>
<keyword evidence="6 10" id="KW-0479">Metal-binding</keyword>
<dbReference type="PANTHER" id="PTHR31238">
    <property type="entry name" value="GERMIN-LIKE PROTEIN SUBFAMILY 3 MEMBER 3"/>
    <property type="match status" value="1"/>
</dbReference>
<dbReference type="InterPro" id="IPR011051">
    <property type="entry name" value="RmlC_Cupin_sf"/>
</dbReference>
<feature type="binding site" evidence="11">
    <location>
        <position position="108"/>
    </location>
    <ligand>
        <name>Mn(2+)</name>
        <dbReference type="ChEBI" id="CHEBI:29035"/>
    </ligand>
</feature>
<keyword evidence="7 13" id="KW-0732">Signal</keyword>
<feature type="binding site" evidence="10">
    <location>
        <position position="103"/>
    </location>
    <ligand>
        <name>oxalate</name>
        <dbReference type="ChEBI" id="CHEBI:30623"/>
    </ligand>
</feature>
<proteinExistence type="inferred from homology"/>
<evidence type="ECO:0000256" key="12">
    <source>
        <dbReference type="PIRSR" id="PIRSR601929-3"/>
    </source>
</evidence>
<dbReference type="Proteomes" id="UP000008021">
    <property type="component" value="Chromosome 4"/>
</dbReference>
<dbReference type="GO" id="GO:0048046">
    <property type="term" value="C:apoplast"/>
    <property type="evidence" value="ECO:0007669"/>
    <property type="project" value="UniProtKB-SubCell"/>
</dbReference>
<evidence type="ECO:0000256" key="4">
    <source>
        <dbReference type="ARBA" id="ARBA00022523"/>
    </source>
</evidence>
<comment type="subcellular location">
    <subcellularLocation>
        <location evidence="1">Secreted</location>
        <location evidence="1">Extracellular space</location>
        <location evidence="1">Apoplast</location>
    </subcellularLocation>
</comment>
<dbReference type="HOGENOM" id="CLU_015790_0_2_1"/>
<protein>
    <recommendedName>
        <fullName evidence="14">Cupin type-1 domain-containing protein</fullName>
    </recommendedName>
</protein>
<dbReference type="SMART" id="SM00835">
    <property type="entry name" value="Cupin_1"/>
    <property type="match status" value="1"/>
</dbReference>
<evidence type="ECO:0000256" key="1">
    <source>
        <dbReference type="ARBA" id="ARBA00004271"/>
    </source>
</evidence>
<dbReference type="AlphaFoldDB" id="A0A0E0DC04"/>
<dbReference type="InterPro" id="IPR001929">
    <property type="entry name" value="Germin"/>
</dbReference>
<keyword evidence="8 12" id="KW-1015">Disulfide bond</keyword>
<dbReference type="InterPro" id="IPR019780">
    <property type="entry name" value="Germin_Mn-BS"/>
</dbReference>
<feature type="domain" description="Cupin type-1" evidence="14">
    <location>
        <begin position="53"/>
        <end position="177"/>
    </location>
</feature>
<keyword evidence="5" id="KW-0964">Secreted</keyword>
<dbReference type="InterPro" id="IPR014710">
    <property type="entry name" value="RmlC-like_jellyroll"/>
</dbReference>
<dbReference type="Gramene" id="OMERI04G05700.1">
    <property type="protein sequence ID" value="OMERI04G05700.1"/>
    <property type="gene ID" value="OMERI04G05700"/>
</dbReference>
<dbReference type="SUPFAM" id="SSF51182">
    <property type="entry name" value="RmlC-like cupins"/>
    <property type="match status" value="1"/>
</dbReference>
<keyword evidence="16" id="KW-1185">Reference proteome</keyword>
<accession>A0A0E0DC04</accession>
<reference evidence="15" key="1">
    <citation type="submission" date="2015-04" db="UniProtKB">
        <authorList>
            <consortium name="EnsemblPlants"/>
        </authorList>
    </citation>
    <scope>IDENTIFICATION</scope>
</reference>
<evidence type="ECO:0000313" key="16">
    <source>
        <dbReference type="Proteomes" id="UP000008021"/>
    </source>
</evidence>
<dbReference type="PROSITE" id="PS00725">
    <property type="entry name" value="GERMIN"/>
    <property type="match status" value="1"/>
</dbReference>
<dbReference type="Gene3D" id="2.60.120.10">
    <property type="entry name" value="Jelly Rolls"/>
    <property type="match status" value="1"/>
</dbReference>
<comment type="similarity">
    <text evidence="2">Belongs to the germin family.</text>
</comment>
<evidence type="ECO:0000256" key="9">
    <source>
        <dbReference type="ARBA" id="ARBA00023211"/>
    </source>
</evidence>
<comment type="subunit">
    <text evidence="3">Oligomer (believed to be a pentamer but probably hexamer).</text>
</comment>